<dbReference type="EnsemblPlants" id="Solyc06g059820.2.1">
    <property type="protein sequence ID" value="Solyc06g059820.2.1"/>
    <property type="gene ID" value="Solyc06g059820.2"/>
</dbReference>
<dbReference type="AlphaFoldDB" id="A0A3Q7GUG1"/>
<dbReference type="PANTHER" id="PTHR31672:SF13">
    <property type="entry name" value="F-BOX PROTEIN CPR30-LIKE"/>
    <property type="match status" value="1"/>
</dbReference>
<dbReference type="InterPro" id="IPR017451">
    <property type="entry name" value="F-box-assoc_interact_dom"/>
</dbReference>
<dbReference type="PANTHER" id="PTHR31672">
    <property type="entry name" value="BNACNNG10540D PROTEIN"/>
    <property type="match status" value="1"/>
</dbReference>
<feature type="domain" description="F-box associated beta-propeller type 1" evidence="1">
    <location>
        <begin position="567"/>
        <end position="770"/>
    </location>
</feature>
<dbReference type="PaxDb" id="4081-Solyc06g059810.1.1"/>
<name>A0A3Q7GUG1_SOLLC</name>
<evidence type="ECO:0000313" key="3">
    <source>
        <dbReference type="Proteomes" id="UP000004994"/>
    </source>
</evidence>
<proteinExistence type="predicted"/>
<feature type="domain" description="F-box associated beta-propeller type 1" evidence="1">
    <location>
        <begin position="354"/>
        <end position="542"/>
    </location>
</feature>
<dbReference type="InterPro" id="IPR006527">
    <property type="entry name" value="F-box-assoc_dom_typ1"/>
</dbReference>
<dbReference type="NCBIfam" id="TIGR01640">
    <property type="entry name" value="F_box_assoc_1"/>
    <property type="match status" value="3"/>
</dbReference>
<dbReference type="InParanoid" id="A0A3Q7GUG1"/>
<dbReference type="InterPro" id="IPR050796">
    <property type="entry name" value="SCF_F-box_component"/>
</dbReference>
<dbReference type="Pfam" id="PF07734">
    <property type="entry name" value="FBA_1"/>
    <property type="match status" value="3"/>
</dbReference>
<sequence>MVVKFGVDYETSPLPTRQVHLYLLPRNLIPGCVPTHQRIYYCDGVNDFRHMVGPINGIFLLENGHFLNVRFAWWNPAIKQCRVVPKIEFDVEENFEDCSRSLGIGFDRTNQDYKIIYFRTFSIKFTSVVYPKIFTALYSTKNDSWKFLEPNFSHESQISFSQNFTCQNGVYYWLASSNWSCDKENVYSVLSFDFETELFKIMPGPPIPGEYWARLVLRGRSIAVMASKDVSIAMTAEYDIWQRIGENNWIKVYTVNPPIPYHMPNGMWEYDKYVYELTQSYRLMWYDQNAKQATSLGFDFFIRLLSGFAWPLDYKESLFPIPRLYRGEGVTDFRCIYGPVNGLFILEKGHYLENVRFCWWNPATRECRLIPKWNFELLDFFDDHTRSAGVGLDLVNNDYKFIWIRVFYDNDKYEVYPQAYAAIYSLNDDSWKLLDEPDLPYDCNLCASFTCTYLDGLHYWMTVTRDSDSNLTYGIRTFDFATELFGQREAPPIPSDHWGNLMLRCDSIAAISSKDTARAYISFYDIWVMVGEDKWIKVFTINPQSYEQALIFLIHLHVIRGLYGPVNGLILLMKGHYLCNVRFAWWNPATKECRIIPIVEFELERFFDEHDTVTAVGYDAVSKDYKVLSLRVYTNEHKREIHPRTFGAVYSMNSDSWKHIEPNFHYNDSLYESQDCTHIDGVYYWLCLIRDVGYVISTFDFTTETFGQMEGPPIPRNHWGTLMMRVGSLAAMSSDQLSESETSCYDVWAMIGENNWIKINTVILPMKCHSPLGMWGYDKYMFELNRAYNLAYYDSTAKQTTNFGLHMTEICSGSVYAISYKESLVPIKRENSIEEDTVEYFLITF</sequence>
<organism evidence="2">
    <name type="scientific">Solanum lycopersicum</name>
    <name type="common">Tomato</name>
    <name type="synonym">Lycopersicon esculentum</name>
    <dbReference type="NCBI Taxonomy" id="4081"/>
    <lineage>
        <taxon>Eukaryota</taxon>
        <taxon>Viridiplantae</taxon>
        <taxon>Streptophyta</taxon>
        <taxon>Embryophyta</taxon>
        <taxon>Tracheophyta</taxon>
        <taxon>Spermatophyta</taxon>
        <taxon>Magnoliopsida</taxon>
        <taxon>eudicotyledons</taxon>
        <taxon>Gunneridae</taxon>
        <taxon>Pentapetalae</taxon>
        <taxon>asterids</taxon>
        <taxon>lamiids</taxon>
        <taxon>Solanales</taxon>
        <taxon>Solanaceae</taxon>
        <taxon>Solanoideae</taxon>
        <taxon>Solaneae</taxon>
        <taxon>Solanum</taxon>
        <taxon>Solanum subgen. Lycopersicon</taxon>
    </lineage>
</organism>
<evidence type="ECO:0000259" key="1">
    <source>
        <dbReference type="Pfam" id="PF07734"/>
    </source>
</evidence>
<protein>
    <recommendedName>
        <fullName evidence="1">F-box associated beta-propeller type 1 domain-containing protein</fullName>
    </recommendedName>
</protein>
<dbReference type="Gramene" id="Solyc06g059820.2.1">
    <property type="protein sequence ID" value="Solyc06g059820.2.1"/>
    <property type="gene ID" value="Solyc06g059820.2"/>
</dbReference>
<dbReference type="Proteomes" id="UP000004994">
    <property type="component" value="Chromosome 6"/>
</dbReference>
<evidence type="ECO:0000313" key="2">
    <source>
        <dbReference type="EnsemblPlants" id="Solyc06g059820.2.1"/>
    </source>
</evidence>
<accession>A0A3Q7GUG1</accession>
<feature type="domain" description="F-box associated beta-propeller type 1" evidence="1">
    <location>
        <begin position="56"/>
        <end position="275"/>
    </location>
</feature>
<reference evidence="2" key="2">
    <citation type="submission" date="2019-01" db="UniProtKB">
        <authorList>
            <consortium name="EnsemblPlants"/>
        </authorList>
    </citation>
    <scope>IDENTIFICATION</scope>
    <source>
        <strain evidence="2">cv. Heinz 1706</strain>
    </source>
</reference>
<keyword evidence="3" id="KW-1185">Reference proteome</keyword>
<reference evidence="2" key="1">
    <citation type="journal article" date="2012" name="Nature">
        <title>The tomato genome sequence provides insights into fleshy fruit evolution.</title>
        <authorList>
            <consortium name="Tomato Genome Consortium"/>
        </authorList>
    </citation>
    <scope>NUCLEOTIDE SEQUENCE [LARGE SCALE GENOMIC DNA]</scope>
    <source>
        <strain evidence="2">cv. Heinz 1706</strain>
    </source>
</reference>